<evidence type="ECO:0000259" key="4">
    <source>
        <dbReference type="Pfam" id="PF07587"/>
    </source>
</evidence>
<dbReference type="Pfam" id="PF07635">
    <property type="entry name" value="PSCyt1"/>
    <property type="match status" value="1"/>
</dbReference>
<keyword evidence="2" id="KW-0732">Signal</keyword>
<feature type="region of interest" description="Disordered" evidence="1">
    <location>
        <begin position="696"/>
        <end position="732"/>
    </location>
</feature>
<feature type="chain" id="PRO_5003885206" evidence="2">
    <location>
        <begin position="22"/>
        <end position="878"/>
    </location>
</feature>
<feature type="signal peptide" evidence="2">
    <location>
        <begin position="1"/>
        <end position="21"/>
    </location>
</feature>
<dbReference type="Proteomes" id="UP000007993">
    <property type="component" value="Unassembled WGS sequence"/>
</dbReference>
<protein>
    <submittedName>
        <fullName evidence="6">Protein containing planctomycete cytochrome C domain protein</fullName>
    </submittedName>
</protein>
<accession>K5CDK0</accession>
<sequence>MTFNRIAVALLMTGLATQAIAQDLSREQLQFFETKIRPVLVRECYGCHSNKAGNVRGGLRLDTRELTHIGGRTGPAVVPGNLEESWLYNAITHQDFVMPPKRKLPQSVINDFRKWIEMGAPDPRQTDVAEIRSSISKEDVERARESFWAYKKPTRPQSPAVDDAAWPRTDIDRFILAKLEQAELQPASDAEAYKVLRRLCFDLIGLPPTPEQVNYFTKQWKTDPDHAIEFVVDRLLKKKQFGERWGRHWLDVVRYAESTGREYNYTYPHAWRYRDYVIDSFNADKPFDRFVQEQIAGDLLPVKTDEQWAENLIATTFLAIGPKNVNERNRVQFEADLIDEQIDATTRVFLGQSVACARCHDHKFDAIPQTDYYALAGVFRNATTYFGNPPSEFGQFSGLQAQRSSSLIILPIDDPNPYDKRYSSKELNDLKEQAEEKVQVLNSLPRTGVMGSNEGRDILRQRIRLTDEMSRLSAKLSIVDEDGTPRSYTMGVQEQGSPVNARLLERGEIDQPGRTVKRGFPKVLCSTPVKIKEHSSGRLELARFIGSDDNSLTARVMVNRIWQHMIGHGIVRSTEDFGVTGQFPSHPELLDYLAVRFVESGWSVKSLVKDIAMSRVYRMSSAFNQEYHEYDSDNALVWRANPRRLDAEAIRDAMLSVSGELNDERPRGSEVAKAGYTRVQGGSLVSARVMAQNANEQARGGGRMRFNGQAGGRPQFGAGNRPGQGRFQGKPSLADQSRVNQLDMEDAKFRSVYLPVVRDEEPRSLAVFDFADSNAIVGTRESSHTADQSLYMLNNRFVIGQSAALAQRITNESSNTREQIERAFVLTYGRPPTSGERSAAETFVHDFGGTTSTASRKQATLQALCQSLFASAEFRFID</sequence>
<proteinExistence type="predicted"/>
<dbReference type="RefSeq" id="WP_007332638.1">
    <property type="nucleotide sequence ID" value="NZ_AMCW01000083.1"/>
</dbReference>
<reference evidence="6 7" key="1">
    <citation type="journal article" date="2013" name="Mar. Genomics">
        <title>Expression of sulfatases in Rhodopirellula baltica and the diversity of sulfatases in the genus Rhodopirellula.</title>
        <authorList>
            <person name="Wegner C.E."/>
            <person name="Richter-Heitmann T."/>
            <person name="Klindworth A."/>
            <person name="Klockow C."/>
            <person name="Richter M."/>
            <person name="Achstetter T."/>
            <person name="Glockner F.O."/>
            <person name="Harder J."/>
        </authorList>
    </citation>
    <scope>NUCLEOTIDE SEQUENCE [LARGE SCALE GENOMIC DNA]</scope>
    <source>
        <strain evidence="6 7">SH28</strain>
    </source>
</reference>
<dbReference type="InterPro" id="IPR011444">
    <property type="entry name" value="DUF1549"/>
</dbReference>
<evidence type="ECO:0000256" key="1">
    <source>
        <dbReference type="SAM" id="MobiDB-lite"/>
    </source>
</evidence>
<dbReference type="InterPro" id="IPR011429">
    <property type="entry name" value="Cyt_c_Planctomycete-type"/>
</dbReference>
<gene>
    <name evidence="6" type="ORF">RBSH_02939</name>
</gene>
<evidence type="ECO:0000256" key="2">
    <source>
        <dbReference type="SAM" id="SignalP"/>
    </source>
</evidence>
<dbReference type="EMBL" id="AMCW01000083">
    <property type="protein sequence ID" value="EKK01735.1"/>
    <property type="molecule type" value="Genomic_DNA"/>
</dbReference>
<dbReference type="AlphaFoldDB" id="K5CDK0"/>
<feature type="domain" description="Cytochrome C Planctomycete-type" evidence="5">
    <location>
        <begin position="44"/>
        <end position="101"/>
    </location>
</feature>
<dbReference type="PANTHER" id="PTHR35889:SF3">
    <property type="entry name" value="F-BOX DOMAIN-CONTAINING PROTEIN"/>
    <property type="match status" value="1"/>
</dbReference>
<dbReference type="Pfam" id="PF07587">
    <property type="entry name" value="PSD1"/>
    <property type="match status" value="1"/>
</dbReference>
<comment type="caution">
    <text evidence="6">The sequence shown here is derived from an EMBL/GenBank/DDBJ whole genome shotgun (WGS) entry which is preliminary data.</text>
</comment>
<organism evidence="6 7">
    <name type="scientific">Rhodopirellula baltica SH28</name>
    <dbReference type="NCBI Taxonomy" id="993517"/>
    <lineage>
        <taxon>Bacteria</taxon>
        <taxon>Pseudomonadati</taxon>
        <taxon>Planctomycetota</taxon>
        <taxon>Planctomycetia</taxon>
        <taxon>Pirellulales</taxon>
        <taxon>Pirellulaceae</taxon>
        <taxon>Rhodopirellula</taxon>
    </lineage>
</organism>
<dbReference type="PANTHER" id="PTHR35889">
    <property type="entry name" value="CYCLOINULO-OLIGOSACCHARIDE FRUCTANOTRANSFERASE-RELATED"/>
    <property type="match status" value="1"/>
</dbReference>
<evidence type="ECO:0000259" key="3">
    <source>
        <dbReference type="Pfam" id="PF07583"/>
    </source>
</evidence>
<feature type="domain" description="DUF1549" evidence="3">
    <location>
        <begin position="171"/>
        <end position="382"/>
    </location>
</feature>
<feature type="domain" description="DUF1553" evidence="4">
    <location>
        <begin position="537"/>
        <end position="843"/>
    </location>
</feature>
<name>K5CDK0_RHOBT</name>
<dbReference type="Pfam" id="PF07583">
    <property type="entry name" value="PSCyt2"/>
    <property type="match status" value="1"/>
</dbReference>
<dbReference type="InterPro" id="IPR022655">
    <property type="entry name" value="DUF1553"/>
</dbReference>
<evidence type="ECO:0000313" key="6">
    <source>
        <dbReference type="EMBL" id="EKK01735.1"/>
    </source>
</evidence>
<dbReference type="PATRIC" id="fig|993517.3.peg.3184"/>
<evidence type="ECO:0000259" key="5">
    <source>
        <dbReference type="Pfam" id="PF07635"/>
    </source>
</evidence>
<evidence type="ECO:0000313" key="7">
    <source>
        <dbReference type="Proteomes" id="UP000007993"/>
    </source>
</evidence>